<feature type="domain" description="DNA helicase Pif1-like DEAD-box helicase" evidence="3">
    <location>
        <begin position="222"/>
        <end position="325"/>
    </location>
</feature>
<organism evidence="4 5">
    <name type="scientific">Arachis hypogaea</name>
    <name type="common">Peanut</name>
    <dbReference type="NCBI Taxonomy" id="3818"/>
    <lineage>
        <taxon>Eukaryota</taxon>
        <taxon>Viridiplantae</taxon>
        <taxon>Streptophyta</taxon>
        <taxon>Embryophyta</taxon>
        <taxon>Tracheophyta</taxon>
        <taxon>Spermatophyta</taxon>
        <taxon>Magnoliopsida</taxon>
        <taxon>eudicotyledons</taxon>
        <taxon>Gunneridae</taxon>
        <taxon>Pentapetalae</taxon>
        <taxon>rosids</taxon>
        <taxon>fabids</taxon>
        <taxon>Fabales</taxon>
        <taxon>Fabaceae</taxon>
        <taxon>Papilionoideae</taxon>
        <taxon>50 kb inversion clade</taxon>
        <taxon>dalbergioids sensu lato</taxon>
        <taxon>Dalbergieae</taxon>
        <taxon>Pterocarpus clade</taxon>
        <taxon>Arachis</taxon>
    </lineage>
</organism>
<keyword evidence="2" id="KW-0472">Membrane</keyword>
<dbReference type="InterPro" id="IPR010285">
    <property type="entry name" value="DNA_helicase_pif1-like_DEAD"/>
</dbReference>
<feature type="transmembrane region" description="Helical" evidence="2">
    <location>
        <begin position="79"/>
        <end position="99"/>
    </location>
</feature>
<comment type="caution">
    <text evidence="4">The sequence shown here is derived from an EMBL/GenBank/DDBJ whole genome shotgun (WGS) entry which is preliminary data.</text>
</comment>
<dbReference type="AlphaFoldDB" id="A0A445BKF6"/>
<dbReference type="GO" id="GO:0006281">
    <property type="term" value="P:DNA repair"/>
    <property type="evidence" value="ECO:0007669"/>
    <property type="project" value="UniProtKB-KW"/>
</dbReference>
<keyword evidence="1" id="KW-0378">Hydrolase</keyword>
<dbReference type="Pfam" id="PF05970">
    <property type="entry name" value="PIF1"/>
    <property type="match status" value="2"/>
</dbReference>
<dbReference type="GO" id="GO:0006310">
    <property type="term" value="P:DNA recombination"/>
    <property type="evidence" value="ECO:0007669"/>
    <property type="project" value="UniProtKB-KW"/>
</dbReference>
<keyword evidence="5" id="KW-1185">Reference proteome</keyword>
<comment type="similarity">
    <text evidence="1">Belongs to the helicase family.</text>
</comment>
<keyword evidence="2" id="KW-1133">Transmembrane helix</keyword>
<dbReference type="Proteomes" id="UP000289738">
    <property type="component" value="Chromosome A09"/>
</dbReference>
<dbReference type="STRING" id="3818.A0A445BKF6"/>
<dbReference type="Gene3D" id="3.40.50.300">
    <property type="entry name" value="P-loop containing nucleotide triphosphate hydrolases"/>
    <property type="match status" value="1"/>
</dbReference>
<dbReference type="SUPFAM" id="SSF52540">
    <property type="entry name" value="P-loop containing nucleoside triphosphate hydrolases"/>
    <property type="match status" value="1"/>
</dbReference>
<dbReference type="GO" id="GO:0016887">
    <property type="term" value="F:ATP hydrolysis activity"/>
    <property type="evidence" value="ECO:0007669"/>
    <property type="project" value="RHEA"/>
</dbReference>
<dbReference type="GO" id="GO:0043139">
    <property type="term" value="F:5'-3' DNA helicase activity"/>
    <property type="evidence" value="ECO:0007669"/>
    <property type="project" value="UniProtKB-EC"/>
</dbReference>
<keyword evidence="1" id="KW-0067">ATP-binding</keyword>
<dbReference type="GO" id="GO:0000723">
    <property type="term" value="P:telomere maintenance"/>
    <property type="evidence" value="ECO:0007669"/>
    <property type="project" value="InterPro"/>
</dbReference>
<comment type="catalytic activity">
    <reaction evidence="1">
        <text>ATP + H2O = ADP + phosphate + H(+)</text>
        <dbReference type="Rhea" id="RHEA:13065"/>
        <dbReference type="ChEBI" id="CHEBI:15377"/>
        <dbReference type="ChEBI" id="CHEBI:15378"/>
        <dbReference type="ChEBI" id="CHEBI:30616"/>
        <dbReference type="ChEBI" id="CHEBI:43474"/>
        <dbReference type="ChEBI" id="CHEBI:456216"/>
        <dbReference type="EC" id="5.6.2.3"/>
    </reaction>
</comment>
<keyword evidence="1" id="KW-0233">DNA recombination</keyword>
<accession>A0A445BKF6</accession>
<keyword evidence="2" id="KW-0812">Transmembrane</keyword>
<dbReference type="EC" id="5.6.2.3" evidence="1"/>
<comment type="cofactor">
    <cofactor evidence="1">
        <name>Mg(2+)</name>
        <dbReference type="ChEBI" id="CHEBI:18420"/>
    </cofactor>
</comment>
<dbReference type="GO" id="GO:0005524">
    <property type="term" value="F:ATP binding"/>
    <property type="evidence" value="ECO:0007669"/>
    <property type="project" value="UniProtKB-KW"/>
</dbReference>
<evidence type="ECO:0000259" key="3">
    <source>
        <dbReference type="Pfam" id="PF05970"/>
    </source>
</evidence>
<keyword evidence="1" id="KW-0347">Helicase</keyword>
<dbReference type="PANTHER" id="PTHR10492:SF101">
    <property type="entry name" value="ATP-DEPENDENT DNA HELICASE"/>
    <property type="match status" value="1"/>
</dbReference>
<keyword evidence="1" id="KW-0234">DNA repair</keyword>
<dbReference type="PANTHER" id="PTHR10492">
    <property type="match status" value="1"/>
</dbReference>
<dbReference type="EMBL" id="SDMP01000009">
    <property type="protein sequence ID" value="RYR39168.1"/>
    <property type="molecule type" value="Genomic_DNA"/>
</dbReference>
<name>A0A445BKF6_ARAHY</name>
<feature type="domain" description="DNA helicase Pif1-like DEAD-box helicase" evidence="3">
    <location>
        <begin position="330"/>
        <end position="395"/>
    </location>
</feature>
<evidence type="ECO:0000256" key="1">
    <source>
        <dbReference type="RuleBase" id="RU363044"/>
    </source>
</evidence>
<sequence length="397" mass="45035">MENPSKVRRLREMDGEFTEEKFVECALFGNYTHELHAFLGFDNKDGTVVVLLFVRVKLYNECCLCCLNYYKSYYGYSKLVVWLICSSCGSLFLSITLRYRIEFGFLDCTCFVVFDNEAKQVLEKICVEILDPLLLDVDYTGGLLPISKVSLIIEGEEKGAMIKSKVRRIICYLNSNESVDNGEFEMLKNVITPTKRLFSKEGELAYDTNELTHTNLYTEQKMTYGQRSIFDEILNIVITDSGNFYFVYGHGRCGKSFIWNGLSSTIRSRRKIVLNVASSGIASLLLPGGKTAHSRFSIPITITDKSTCNIKHGSLKTELLIKTQKDLISVTSQHKTHQPFGGKVVILGGDFKQILPVILKESRHDIFSLAINSSHPWSFHKVLKLHTNMRLLMSSSD</sequence>
<protein>
    <recommendedName>
        <fullName evidence="1">ATP-dependent DNA helicase</fullName>
        <ecNumber evidence="1">5.6.2.3</ecNumber>
    </recommendedName>
</protein>
<evidence type="ECO:0000256" key="2">
    <source>
        <dbReference type="SAM" id="Phobius"/>
    </source>
</evidence>
<dbReference type="InterPro" id="IPR027417">
    <property type="entry name" value="P-loop_NTPase"/>
</dbReference>
<gene>
    <name evidence="4" type="ORF">Ahy_A09g044633</name>
</gene>
<keyword evidence="1" id="KW-0227">DNA damage</keyword>
<proteinExistence type="inferred from homology"/>
<evidence type="ECO:0000313" key="4">
    <source>
        <dbReference type="EMBL" id="RYR39168.1"/>
    </source>
</evidence>
<reference evidence="4 5" key="1">
    <citation type="submission" date="2019-01" db="EMBL/GenBank/DDBJ databases">
        <title>Sequencing of cultivated peanut Arachis hypogaea provides insights into genome evolution and oil improvement.</title>
        <authorList>
            <person name="Chen X."/>
        </authorList>
    </citation>
    <scope>NUCLEOTIDE SEQUENCE [LARGE SCALE GENOMIC DNA]</scope>
    <source>
        <strain evidence="5">cv. Fuhuasheng</strain>
        <tissue evidence="4">Leaves</tissue>
    </source>
</reference>
<keyword evidence="1" id="KW-0547">Nucleotide-binding</keyword>
<evidence type="ECO:0000313" key="5">
    <source>
        <dbReference type="Proteomes" id="UP000289738"/>
    </source>
</evidence>